<evidence type="ECO:0000313" key="2">
    <source>
        <dbReference type="EMBL" id="KAJ7738677.1"/>
    </source>
</evidence>
<proteinExistence type="predicted"/>
<protein>
    <submittedName>
        <fullName evidence="2">Uncharacterized protein</fullName>
    </submittedName>
</protein>
<evidence type="ECO:0000313" key="3">
    <source>
        <dbReference type="Proteomes" id="UP001215280"/>
    </source>
</evidence>
<dbReference type="Proteomes" id="UP001215280">
    <property type="component" value="Unassembled WGS sequence"/>
</dbReference>
<dbReference type="AlphaFoldDB" id="A0AAD7IAI4"/>
<gene>
    <name evidence="2" type="ORF">DFH07DRAFT_778962</name>
</gene>
<comment type="caution">
    <text evidence="2">The sequence shown here is derived from an EMBL/GenBank/DDBJ whole genome shotgun (WGS) entry which is preliminary data.</text>
</comment>
<feature type="compositionally biased region" description="Polar residues" evidence="1">
    <location>
        <begin position="15"/>
        <end position="29"/>
    </location>
</feature>
<organism evidence="2 3">
    <name type="scientific">Mycena maculata</name>
    <dbReference type="NCBI Taxonomy" id="230809"/>
    <lineage>
        <taxon>Eukaryota</taxon>
        <taxon>Fungi</taxon>
        <taxon>Dikarya</taxon>
        <taxon>Basidiomycota</taxon>
        <taxon>Agaricomycotina</taxon>
        <taxon>Agaricomycetes</taxon>
        <taxon>Agaricomycetidae</taxon>
        <taxon>Agaricales</taxon>
        <taxon>Marasmiineae</taxon>
        <taxon>Mycenaceae</taxon>
        <taxon>Mycena</taxon>
    </lineage>
</organism>
<dbReference type="EMBL" id="JARJLG010000136">
    <property type="protein sequence ID" value="KAJ7738677.1"/>
    <property type="molecule type" value="Genomic_DNA"/>
</dbReference>
<name>A0AAD7IAI4_9AGAR</name>
<reference evidence="2" key="1">
    <citation type="submission" date="2023-03" db="EMBL/GenBank/DDBJ databases">
        <title>Massive genome expansion in bonnet fungi (Mycena s.s.) driven by repeated elements and novel gene families across ecological guilds.</title>
        <authorList>
            <consortium name="Lawrence Berkeley National Laboratory"/>
            <person name="Harder C.B."/>
            <person name="Miyauchi S."/>
            <person name="Viragh M."/>
            <person name="Kuo A."/>
            <person name="Thoen E."/>
            <person name="Andreopoulos B."/>
            <person name="Lu D."/>
            <person name="Skrede I."/>
            <person name="Drula E."/>
            <person name="Henrissat B."/>
            <person name="Morin E."/>
            <person name="Kohler A."/>
            <person name="Barry K."/>
            <person name="LaButti K."/>
            <person name="Morin E."/>
            <person name="Salamov A."/>
            <person name="Lipzen A."/>
            <person name="Mereny Z."/>
            <person name="Hegedus B."/>
            <person name="Baldrian P."/>
            <person name="Stursova M."/>
            <person name="Weitz H."/>
            <person name="Taylor A."/>
            <person name="Grigoriev I.V."/>
            <person name="Nagy L.G."/>
            <person name="Martin F."/>
            <person name="Kauserud H."/>
        </authorList>
    </citation>
    <scope>NUCLEOTIDE SEQUENCE</scope>
    <source>
        <strain evidence="2">CBHHK188m</strain>
    </source>
</reference>
<sequence>MALVPGDIRKKDKNFSPTRSDTVSQLTHSSCAGRVRDTSRHFLSDSQHLSLHLPTARGLNDGELFDLIQFAAVDIHASDKIQDAREVDKTGDFEIFHGIRDKENVQRLSNAVANAMASVGLTAVKHHESTAVGLARSERIGLTWMGVAVKGEERQLLMTRWSRMSLGGGWIPSGSRWRRGLIIIAPIRIREPESESESELLSLASSWLPCQHTRFLRPSTGSGAGGGGSMMGSMAGNSCTSVFRRENIAVNWPDTALPEG</sequence>
<accession>A0AAD7IAI4</accession>
<evidence type="ECO:0000256" key="1">
    <source>
        <dbReference type="SAM" id="MobiDB-lite"/>
    </source>
</evidence>
<feature type="region of interest" description="Disordered" evidence="1">
    <location>
        <begin position="1"/>
        <end position="29"/>
    </location>
</feature>
<keyword evidence="3" id="KW-1185">Reference proteome</keyword>